<protein>
    <submittedName>
        <fullName evidence="5">Transcription factor</fullName>
    </submittedName>
</protein>
<evidence type="ECO:0000256" key="1">
    <source>
        <dbReference type="ARBA" id="ARBA00005560"/>
    </source>
</evidence>
<keyword evidence="6" id="KW-1185">Reference proteome</keyword>
<dbReference type="GO" id="GO:0006352">
    <property type="term" value="P:DNA-templated transcription initiation"/>
    <property type="evidence" value="ECO:0007669"/>
    <property type="project" value="InterPro"/>
</dbReference>
<dbReference type="GO" id="GO:0003677">
    <property type="term" value="F:DNA binding"/>
    <property type="evidence" value="ECO:0007669"/>
    <property type="project" value="UniProtKB-KW"/>
</dbReference>
<evidence type="ECO:0000313" key="5">
    <source>
        <dbReference type="EMBL" id="EMA31001.1"/>
    </source>
</evidence>
<evidence type="ECO:0000256" key="4">
    <source>
        <dbReference type="ARBA" id="ARBA00023163"/>
    </source>
</evidence>
<sequence>MEIVNIVASGNLGVELDLNTLYNDLNIENIQYEPEQFPGLQIRFAQGGPVIILFSSGAYTIVGVKTNEQVQHLYDRLNETLGELGISYDSEEGRPEVQNLICKDELGREIDLDTLVIALGLENVEYEPEQSPFVYYWPENADCLITIPTNGQCIITGVRTLGEAEAAFNNFKDRIERLFSDRDSQ</sequence>
<dbReference type="PANTHER" id="PTHR10126">
    <property type="entry name" value="TATA-BOX BINDING PROTEIN"/>
    <property type="match status" value="1"/>
</dbReference>
<keyword evidence="3" id="KW-0238">DNA-binding</keyword>
<dbReference type="RefSeq" id="WP_004592318.1">
    <property type="nucleotide sequence ID" value="NZ_AOLY01000027.1"/>
</dbReference>
<comment type="similarity">
    <text evidence="1">Belongs to the TBP family.</text>
</comment>
<dbReference type="eggNOG" id="arCOG01764">
    <property type="taxonomic scope" value="Archaea"/>
</dbReference>
<keyword evidence="2" id="KW-0677">Repeat</keyword>
<dbReference type="InterPro" id="IPR012295">
    <property type="entry name" value="TBP_dom_sf"/>
</dbReference>
<organism evidence="5 6">
    <name type="scientific">Haloarcula japonica (strain ATCC 49778 / DSM 6131 / JCM 7785 / NBRC 101032 / NCIMB 13157 / TR-1)</name>
    <dbReference type="NCBI Taxonomy" id="1227453"/>
    <lineage>
        <taxon>Archaea</taxon>
        <taxon>Methanobacteriati</taxon>
        <taxon>Methanobacteriota</taxon>
        <taxon>Stenosarchaea group</taxon>
        <taxon>Halobacteria</taxon>
        <taxon>Halobacteriales</taxon>
        <taxon>Haloarculaceae</taxon>
        <taxon>Haloarcula</taxon>
    </lineage>
</organism>
<dbReference type="Gene3D" id="3.30.310.10">
    <property type="entry name" value="TATA-Binding Protein"/>
    <property type="match status" value="2"/>
</dbReference>
<gene>
    <name evidence="5" type="ORF">C444_08780</name>
</gene>
<dbReference type="Proteomes" id="UP000011524">
    <property type="component" value="Unassembled WGS sequence"/>
</dbReference>
<evidence type="ECO:0000256" key="2">
    <source>
        <dbReference type="ARBA" id="ARBA00022737"/>
    </source>
</evidence>
<dbReference type="STRING" id="1227453.C444_08780"/>
<dbReference type="InterPro" id="IPR000814">
    <property type="entry name" value="TBP"/>
</dbReference>
<proteinExistence type="inferred from homology"/>
<dbReference type="Pfam" id="PF00352">
    <property type="entry name" value="TBP"/>
    <property type="match status" value="2"/>
</dbReference>
<dbReference type="OrthoDB" id="350539at2157"/>
<comment type="caution">
    <text evidence="5">The sequence shown here is derived from an EMBL/GenBank/DDBJ whole genome shotgun (WGS) entry which is preliminary data.</text>
</comment>
<dbReference type="AlphaFoldDB" id="M0LBQ9"/>
<dbReference type="SUPFAM" id="SSF55945">
    <property type="entry name" value="TATA-box binding protein-like"/>
    <property type="match status" value="2"/>
</dbReference>
<evidence type="ECO:0000313" key="6">
    <source>
        <dbReference type="Proteomes" id="UP000011524"/>
    </source>
</evidence>
<evidence type="ECO:0000256" key="3">
    <source>
        <dbReference type="ARBA" id="ARBA00023125"/>
    </source>
</evidence>
<name>M0LBQ9_HALJT</name>
<dbReference type="EMBL" id="AOLY01000027">
    <property type="protein sequence ID" value="EMA31001.1"/>
    <property type="molecule type" value="Genomic_DNA"/>
</dbReference>
<accession>M0LBQ9</accession>
<keyword evidence="4" id="KW-0804">Transcription</keyword>
<reference evidence="5 6" key="1">
    <citation type="journal article" date="2014" name="PLoS Genet.">
        <title>Phylogenetically driven sequencing of extremely halophilic archaea reveals strategies for static and dynamic osmo-response.</title>
        <authorList>
            <person name="Becker E.A."/>
            <person name="Seitzer P.M."/>
            <person name="Tritt A."/>
            <person name="Larsen D."/>
            <person name="Krusor M."/>
            <person name="Yao A.I."/>
            <person name="Wu D."/>
            <person name="Madern D."/>
            <person name="Eisen J.A."/>
            <person name="Darling A.E."/>
            <person name="Facciotti M.T."/>
        </authorList>
    </citation>
    <scope>NUCLEOTIDE SEQUENCE [LARGE SCALE GENOMIC DNA]</scope>
    <source>
        <strain evidence="6">ATCC 49778 / DSM 6131 / JCM 7785 / NBRC 101032 / NCIMB 13157 / TR-1</strain>
    </source>
</reference>
<dbReference type="PRINTS" id="PR00686">
    <property type="entry name" value="TIFACTORIID"/>
</dbReference>